<dbReference type="GO" id="GO:0006511">
    <property type="term" value="P:ubiquitin-dependent protein catabolic process"/>
    <property type="evidence" value="ECO:0007669"/>
    <property type="project" value="TreeGrafter"/>
</dbReference>
<comment type="catalytic activity">
    <reaction evidence="1">
        <text>S-ubiquitinyl-[E2 ubiquitin-conjugating enzyme]-L-cysteine + [acceptor protein]-L-lysine = [E2 ubiquitin-conjugating enzyme]-L-cysteine + N(6)-ubiquitinyl-[acceptor protein]-L-lysine.</text>
        <dbReference type="EC" id="2.3.2.26"/>
    </reaction>
</comment>
<evidence type="ECO:0000256" key="6">
    <source>
        <dbReference type="PROSITE-ProRule" id="PRU00104"/>
    </source>
</evidence>
<dbReference type="EMBL" id="OV121139">
    <property type="protein sequence ID" value="CAH0563019.1"/>
    <property type="molecule type" value="Genomic_DNA"/>
</dbReference>
<evidence type="ECO:0000313" key="9">
    <source>
        <dbReference type="EMBL" id="CAH0563019.1"/>
    </source>
</evidence>
<keyword evidence="5 6" id="KW-0833">Ubl conjugation pathway</keyword>
<gene>
    <name evidence="9" type="ORF">MELIAE_LOCUS12026</name>
</gene>
<organism evidence="9 10">
    <name type="scientific">Brassicogethes aeneus</name>
    <name type="common">Rape pollen beetle</name>
    <name type="synonym">Meligethes aeneus</name>
    <dbReference type="NCBI Taxonomy" id="1431903"/>
    <lineage>
        <taxon>Eukaryota</taxon>
        <taxon>Metazoa</taxon>
        <taxon>Ecdysozoa</taxon>
        <taxon>Arthropoda</taxon>
        <taxon>Hexapoda</taxon>
        <taxon>Insecta</taxon>
        <taxon>Pterygota</taxon>
        <taxon>Neoptera</taxon>
        <taxon>Endopterygota</taxon>
        <taxon>Coleoptera</taxon>
        <taxon>Polyphaga</taxon>
        <taxon>Cucujiformia</taxon>
        <taxon>Nitidulidae</taxon>
        <taxon>Meligethinae</taxon>
        <taxon>Brassicogethes</taxon>
    </lineage>
</organism>
<sequence length="453" mass="52296">MPYTTPATPLNDHTTDNFQESTNNSDSDFENTPPRPRRRSYVPRQNDLDFRRDFINSPPPSTATRASSSRRQSSERETTVNIGLHDLHAFEIEEIETVTDISFEEIEYPELPANNEDVIEVSIRRDNVLEEVFKLYDENEGLVQRKIKLSFENESGLDYGGLTKKLFSEFWKACTRDYFRGENRTAPFLPLSKIRKGLDHKFCLIGRVLAHNLILTKTIPIKLCKYVFLKLGSLDNDIPQSILLEDFFNFLTPSEACLLRKAKLAYQTLTEKDKELLLDLFSTYGLLENPNASEIEDQIVTIAENVLCQESFPFIKKIKDGIPLFCEHFFSNLTESKINYLFKKQAATASKFFEIMITTPEELNNLQTRILYFFKTYIKNLTDEKLQRMLFFISGSTNMPERVVVAFTASGYPVAHTCSNTLELALSYSSYQEIKLHFDAILDNETAFEYSYL</sequence>
<dbReference type="InterPro" id="IPR050409">
    <property type="entry name" value="E3_ubiq-protein_ligase"/>
</dbReference>
<dbReference type="SUPFAM" id="SSF56204">
    <property type="entry name" value="Hect, E3 ligase catalytic domain"/>
    <property type="match status" value="1"/>
</dbReference>
<evidence type="ECO:0000256" key="3">
    <source>
        <dbReference type="ARBA" id="ARBA00012485"/>
    </source>
</evidence>
<dbReference type="Gene3D" id="3.90.1750.10">
    <property type="entry name" value="Hect, E3 ligase catalytic domains"/>
    <property type="match status" value="1"/>
</dbReference>
<comment type="caution">
    <text evidence="6">Lacks conserved residue(s) required for the propagation of feature annotation.</text>
</comment>
<keyword evidence="4" id="KW-0808">Transferase</keyword>
<dbReference type="GO" id="GO:0016567">
    <property type="term" value="P:protein ubiquitination"/>
    <property type="evidence" value="ECO:0007669"/>
    <property type="project" value="TreeGrafter"/>
</dbReference>
<dbReference type="GO" id="GO:0009966">
    <property type="term" value="P:regulation of signal transduction"/>
    <property type="evidence" value="ECO:0007669"/>
    <property type="project" value="UniProtKB-ARBA"/>
</dbReference>
<accession>A0A9P0FMH8</accession>
<feature type="domain" description="HECT" evidence="8">
    <location>
        <begin position="139"/>
        <end position="167"/>
    </location>
</feature>
<dbReference type="GO" id="GO:0061630">
    <property type="term" value="F:ubiquitin protein ligase activity"/>
    <property type="evidence" value="ECO:0007669"/>
    <property type="project" value="UniProtKB-EC"/>
</dbReference>
<evidence type="ECO:0000256" key="4">
    <source>
        <dbReference type="ARBA" id="ARBA00022679"/>
    </source>
</evidence>
<evidence type="ECO:0000256" key="7">
    <source>
        <dbReference type="SAM" id="MobiDB-lite"/>
    </source>
</evidence>
<feature type="compositionally biased region" description="Low complexity" evidence="7">
    <location>
        <begin position="62"/>
        <end position="71"/>
    </location>
</feature>
<dbReference type="GO" id="GO:0005737">
    <property type="term" value="C:cytoplasm"/>
    <property type="evidence" value="ECO:0007669"/>
    <property type="project" value="TreeGrafter"/>
</dbReference>
<protein>
    <recommendedName>
        <fullName evidence="3">HECT-type E3 ubiquitin transferase</fullName>
        <ecNumber evidence="3">2.3.2.26</ecNumber>
    </recommendedName>
</protein>
<evidence type="ECO:0000259" key="8">
    <source>
        <dbReference type="PROSITE" id="PS50237"/>
    </source>
</evidence>
<dbReference type="Gene3D" id="3.30.2410.10">
    <property type="entry name" value="Hect, E3 ligase catalytic domain"/>
    <property type="match status" value="1"/>
</dbReference>
<dbReference type="PROSITE" id="PS50237">
    <property type="entry name" value="HECT"/>
    <property type="match status" value="1"/>
</dbReference>
<dbReference type="PANTHER" id="PTHR11254">
    <property type="entry name" value="HECT DOMAIN UBIQUITIN-PROTEIN LIGASE"/>
    <property type="match status" value="1"/>
</dbReference>
<dbReference type="AlphaFoldDB" id="A0A9P0FMH8"/>
<evidence type="ECO:0000313" key="10">
    <source>
        <dbReference type="Proteomes" id="UP001154078"/>
    </source>
</evidence>
<proteinExistence type="predicted"/>
<keyword evidence="10" id="KW-1185">Reference proteome</keyword>
<evidence type="ECO:0000256" key="5">
    <source>
        <dbReference type="ARBA" id="ARBA00022786"/>
    </source>
</evidence>
<dbReference type="InterPro" id="IPR035983">
    <property type="entry name" value="Hect_E3_ubiquitin_ligase"/>
</dbReference>
<dbReference type="PANTHER" id="PTHR11254:SF440">
    <property type="entry name" value="E3 UBIQUITIN-PROTEIN LIGASE NEDD-4"/>
    <property type="match status" value="1"/>
</dbReference>
<evidence type="ECO:0000256" key="1">
    <source>
        <dbReference type="ARBA" id="ARBA00000885"/>
    </source>
</evidence>
<dbReference type="Proteomes" id="UP001154078">
    <property type="component" value="Chromosome 8"/>
</dbReference>
<dbReference type="EC" id="2.3.2.26" evidence="3"/>
<feature type="region of interest" description="Disordered" evidence="7">
    <location>
        <begin position="1"/>
        <end position="78"/>
    </location>
</feature>
<feature type="compositionally biased region" description="Polar residues" evidence="7">
    <location>
        <begin position="1"/>
        <end position="26"/>
    </location>
</feature>
<dbReference type="InterPro" id="IPR000569">
    <property type="entry name" value="HECT_dom"/>
</dbReference>
<dbReference type="OrthoDB" id="6780967at2759"/>
<evidence type="ECO:0000256" key="2">
    <source>
        <dbReference type="ARBA" id="ARBA00004906"/>
    </source>
</evidence>
<name>A0A9P0FMH8_BRAAE</name>
<comment type="pathway">
    <text evidence="2">Protein modification; protein ubiquitination.</text>
</comment>
<reference evidence="9" key="1">
    <citation type="submission" date="2021-12" db="EMBL/GenBank/DDBJ databases">
        <authorList>
            <person name="King R."/>
        </authorList>
    </citation>
    <scope>NUCLEOTIDE SEQUENCE</scope>
</reference>
<dbReference type="SMART" id="SM00119">
    <property type="entry name" value="HECTc"/>
    <property type="match status" value="1"/>
</dbReference>
<dbReference type="Pfam" id="PF00632">
    <property type="entry name" value="HECT"/>
    <property type="match status" value="1"/>
</dbReference>